<reference evidence="1 2" key="1">
    <citation type="submission" date="2015-04" db="EMBL/GenBank/DDBJ databases">
        <authorList>
            <person name="Syromyatnikov M.Y."/>
            <person name="Popov V.N."/>
        </authorList>
    </citation>
    <scope>NUCLEOTIDE SEQUENCE [LARGE SCALE GENOMIC DNA]</scope>
</reference>
<name>A0A1J1HGH5_9DIPT</name>
<dbReference type="EMBL" id="CVRI01000002">
    <property type="protein sequence ID" value="CRK86650.1"/>
    <property type="molecule type" value="Genomic_DNA"/>
</dbReference>
<evidence type="ECO:0000313" key="2">
    <source>
        <dbReference type="Proteomes" id="UP000183832"/>
    </source>
</evidence>
<sequence length="63" mass="7692">MTFNEKRCRIDIKEAIYTTFCECSFSFVKIRKHTERKPNLLEQHIVNVYEENWKHKQIISSET</sequence>
<gene>
    <name evidence="1" type="ORF">CLUMA_CG000486</name>
</gene>
<organism evidence="1 2">
    <name type="scientific">Clunio marinus</name>
    <dbReference type="NCBI Taxonomy" id="568069"/>
    <lineage>
        <taxon>Eukaryota</taxon>
        <taxon>Metazoa</taxon>
        <taxon>Ecdysozoa</taxon>
        <taxon>Arthropoda</taxon>
        <taxon>Hexapoda</taxon>
        <taxon>Insecta</taxon>
        <taxon>Pterygota</taxon>
        <taxon>Neoptera</taxon>
        <taxon>Endopterygota</taxon>
        <taxon>Diptera</taxon>
        <taxon>Nematocera</taxon>
        <taxon>Chironomoidea</taxon>
        <taxon>Chironomidae</taxon>
        <taxon>Clunio</taxon>
    </lineage>
</organism>
<evidence type="ECO:0000313" key="1">
    <source>
        <dbReference type="EMBL" id="CRK86650.1"/>
    </source>
</evidence>
<accession>A0A1J1HGH5</accession>
<proteinExistence type="predicted"/>
<protein>
    <submittedName>
        <fullName evidence="1">CLUMA_CG000486, isoform A</fullName>
    </submittedName>
</protein>
<keyword evidence="2" id="KW-1185">Reference proteome</keyword>
<dbReference type="Proteomes" id="UP000183832">
    <property type="component" value="Unassembled WGS sequence"/>
</dbReference>
<dbReference type="AlphaFoldDB" id="A0A1J1HGH5"/>